<accession>A0ABV5W017</accession>
<feature type="transmembrane region" description="Helical" evidence="6">
    <location>
        <begin position="12"/>
        <end position="33"/>
    </location>
</feature>
<comment type="similarity">
    <text evidence="2">Belongs to the EamA transporter family.</text>
</comment>
<dbReference type="Proteomes" id="UP001589619">
    <property type="component" value="Unassembled WGS sequence"/>
</dbReference>
<keyword evidence="5 6" id="KW-0472">Membrane</keyword>
<feature type="domain" description="EamA" evidence="7">
    <location>
        <begin position="15"/>
        <end position="143"/>
    </location>
</feature>
<evidence type="ECO:0000256" key="4">
    <source>
        <dbReference type="ARBA" id="ARBA00022989"/>
    </source>
</evidence>
<evidence type="ECO:0000256" key="2">
    <source>
        <dbReference type="ARBA" id="ARBA00007362"/>
    </source>
</evidence>
<feature type="transmembrane region" description="Helical" evidence="6">
    <location>
        <begin position="273"/>
        <end position="291"/>
    </location>
</feature>
<feature type="transmembrane region" description="Helical" evidence="6">
    <location>
        <begin position="126"/>
        <end position="143"/>
    </location>
</feature>
<name>A0ABV5W017_9BACL</name>
<evidence type="ECO:0000313" key="8">
    <source>
        <dbReference type="EMBL" id="MFB9753791.1"/>
    </source>
</evidence>
<evidence type="ECO:0000256" key="6">
    <source>
        <dbReference type="SAM" id="Phobius"/>
    </source>
</evidence>
<dbReference type="EMBL" id="JBHMAG010000013">
    <property type="protein sequence ID" value="MFB9753791.1"/>
    <property type="molecule type" value="Genomic_DNA"/>
</dbReference>
<dbReference type="SUPFAM" id="SSF103481">
    <property type="entry name" value="Multidrug resistance efflux transporter EmrE"/>
    <property type="match status" value="2"/>
</dbReference>
<dbReference type="Gene3D" id="1.10.3730.20">
    <property type="match status" value="1"/>
</dbReference>
<comment type="subcellular location">
    <subcellularLocation>
        <location evidence="1">Endomembrane system</location>
        <topology evidence="1">Multi-pass membrane protein</topology>
    </subcellularLocation>
</comment>
<gene>
    <name evidence="8" type="ORF">ACFFNY_19660</name>
</gene>
<evidence type="ECO:0000256" key="5">
    <source>
        <dbReference type="ARBA" id="ARBA00023136"/>
    </source>
</evidence>
<comment type="caution">
    <text evidence="8">The sequence shown here is derived from an EMBL/GenBank/DDBJ whole genome shotgun (WGS) entry which is preliminary data.</text>
</comment>
<feature type="transmembrane region" description="Helical" evidence="6">
    <location>
        <begin position="71"/>
        <end position="88"/>
    </location>
</feature>
<dbReference type="PANTHER" id="PTHR32322">
    <property type="entry name" value="INNER MEMBRANE TRANSPORTER"/>
    <property type="match status" value="1"/>
</dbReference>
<proteinExistence type="inferred from homology"/>
<dbReference type="PANTHER" id="PTHR32322:SF2">
    <property type="entry name" value="EAMA DOMAIN-CONTAINING PROTEIN"/>
    <property type="match status" value="1"/>
</dbReference>
<dbReference type="Pfam" id="PF00892">
    <property type="entry name" value="EamA"/>
    <property type="match status" value="2"/>
</dbReference>
<feature type="transmembrane region" description="Helical" evidence="6">
    <location>
        <begin position="216"/>
        <end position="236"/>
    </location>
</feature>
<feature type="transmembrane region" description="Helical" evidence="6">
    <location>
        <begin position="100"/>
        <end position="119"/>
    </location>
</feature>
<evidence type="ECO:0000313" key="9">
    <source>
        <dbReference type="Proteomes" id="UP001589619"/>
    </source>
</evidence>
<organism evidence="8 9">
    <name type="scientific">Paenibacillus hodogayensis</name>
    <dbReference type="NCBI Taxonomy" id="279208"/>
    <lineage>
        <taxon>Bacteria</taxon>
        <taxon>Bacillati</taxon>
        <taxon>Bacillota</taxon>
        <taxon>Bacilli</taxon>
        <taxon>Bacillales</taxon>
        <taxon>Paenibacillaceae</taxon>
        <taxon>Paenibacillus</taxon>
    </lineage>
</organism>
<evidence type="ECO:0000256" key="1">
    <source>
        <dbReference type="ARBA" id="ARBA00004127"/>
    </source>
</evidence>
<evidence type="ECO:0000259" key="7">
    <source>
        <dbReference type="Pfam" id="PF00892"/>
    </source>
</evidence>
<feature type="transmembrane region" description="Helical" evidence="6">
    <location>
        <begin position="39"/>
        <end position="59"/>
    </location>
</feature>
<reference evidence="8 9" key="1">
    <citation type="submission" date="2024-09" db="EMBL/GenBank/DDBJ databases">
        <authorList>
            <person name="Sun Q."/>
            <person name="Mori K."/>
        </authorList>
    </citation>
    <scope>NUCLEOTIDE SEQUENCE [LARGE SCALE GENOMIC DNA]</scope>
    <source>
        <strain evidence="8 9">JCM 12520</strain>
    </source>
</reference>
<dbReference type="InterPro" id="IPR000620">
    <property type="entry name" value="EamA_dom"/>
</dbReference>
<evidence type="ECO:0000256" key="3">
    <source>
        <dbReference type="ARBA" id="ARBA00022692"/>
    </source>
</evidence>
<keyword evidence="4 6" id="KW-1133">Transmembrane helix</keyword>
<dbReference type="InterPro" id="IPR037185">
    <property type="entry name" value="EmrE-like"/>
</dbReference>
<keyword evidence="9" id="KW-1185">Reference proteome</keyword>
<dbReference type="InterPro" id="IPR050638">
    <property type="entry name" value="AA-Vitamin_Transporters"/>
</dbReference>
<feature type="transmembrane region" description="Helical" evidence="6">
    <location>
        <begin position="155"/>
        <end position="173"/>
    </location>
</feature>
<feature type="transmembrane region" description="Helical" evidence="6">
    <location>
        <begin position="185"/>
        <end position="204"/>
    </location>
</feature>
<protein>
    <submittedName>
        <fullName evidence="8">DMT family transporter</fullName>
    </submittedName>
</protein>
<sequence length="296" mass="31863">MSKPSPLNRTYYASTVTALLIWSTSFIATKAAYATFPPITLGAARFVIATAVLGIFLLLLKERTLPAPKHLALMALSGSLGITLYFMMENIGVSLTSASNAALIVASYPAVTALLEWLLYRTKLSASKMLGIALAMIGVYVLSQTGGAEEGGSHIVGNVILIGTGFVWAFYNFTTRKIVNQYPAITLSFYQTAAGTLLFLPFVWIERNAWQPPTLATWSLLLYLGVICSVVAFMLYNFGLRKLSASVSVSLMNLVPIFGVLFSILFLRETVSWLQAAGGLVVIVGVLLSAAQPTSK</sequence>
<feature type="domain" description="EamA" evidence="7">
    <location>
        <begin position="157"/>
        <end position="289"/>
    </location>
</feature>
<keyword evidence="3 6" id="KW-0812">Transmembrane</keyword>
<feature type="transmembrane region" description="Helical" evidence="6">
    <location>
        <begin position="243"/>
        <end position="267"/>
    </location>
</feature>
<dbReference type="RefSeq" id="WP_344914991.1">
    <property type="nucleotide sequence ID" value="NZ_BAAAYO010000014.1"/>
</dbReference>